<evidence type="ECO:0000259" key="2">
    <source>
        <dbReference type="PROSITE" id="PS52035"/>
    </source>
</evidence>
<protein>
    <submittedName>
        <fullName evidence="3">Bacteriocin</fullName>
    </submittedName>
</protein>
<sequence length="496" mass="53961">MGKYYPNVNPGEIVPGGFTYPNNAKLQGDFLYLRDANKHMVSGRQVDEGDSITVLDVGYSQQLALVQYPTSAGVRQGYVNNTPSVIKYNDANAWANGSTTETVYDENGGQLGSLDPYEKATPLYKKDGMTHVVYNTDKGSNTKSGYVKYEGTGGSTSPGGEIKPGELVPGGFTYPNNAKLQGDFLYLRDANKNMVSGRQVDDGDSITVLDVGYSQQLALVQYPTSAGVRQGYINNTPSVIKYNDANAWANGSTTEIVYDENGGQLGSLSPYESATPLYRKNGMTHVVYNTDKGPNTKSGYVKYEGGFGFNDSNIEIPPISHLQAIKEQYGISGKGRPLNVYKIGNGSKVLFAGFALHGWEDNWDNDGIALVNIANSLITRLGDYKSQNNGLHGWTVYIAPCMNPDGVIIRGTKDGPGRCAVTSRIDMNRCFPYNFTPQYSSRNYTGANSLGAPEAKAIKSYLEKINSSSTEMIVLDFHGWMNFTQGNAEIGRYFGS</sequence>
<comment type="caution">
    <text evidence="3">The sequence shown here is derived from an EMBL/GenBank/DDBJ whole genome shotgun (WGS) entry which is preliminary data.</text>
</comment>
<dbReference type="Proteomes" id="UP000740830">
    <property type="component" value="Unassembled WGS sequence"/>
</dbReference>
<gene>
    <name evidence="3" type="ORF">KPL27_13375</name>
</gene>
<dbReference type="SUPFAM" id="SSF53187">
    <property type="entry name" value="Zn-dependent exopeptidases"/>
    <property type="match status" value="1"/>
</dbReference>
<organism evidence="3 4">
    <name type="scientific">Clostridium algidicarnis</name>
    <dbReference type="NCBI Taxonomy" id="37659"/>
    <lineage>
        <taxon>Bacteria</taxon>
        <taxon>Bacillati</taxon>
        <taxon>Bacillota</taxon>
        <taxon>Clostridia</taxon>
        <taxon>Eubacteriales</taxon>
        <taxon>Clostridiaceae</taxon>
        <taxon>Clostridium</taxon>
    </lineage>
</organism>
<feature type="non-terminal residue" evidence="3">
    <location>
        <position position="496"/>
    </location>
</feature>
<reference evidence="3 4" key="1">
    <citation type="submission" date="2021-06" db="EMBL/GenBank/DDBJ databases">
        <title>Clostridia strains as spoilage organisms.</title>
        <authorList>
            <person name="Wambui J."/>
            <person name="Stephan R."/>
            <person name="Stevens M.J.A."/>
        </authorList>
    </citation>
    <scope>NUCLEOTIDE SEQUENCE [LARGE SCALE GENOMIC DNA]</scope>
    <source>
        <strain evidence="3 4">CM013</strain>
    </source>
</reference>
<comment type="caution">
    <text evidence="1">Lacks conserved residue(s) required for the propagation of feature annotation.</text>
</comment>
<dbReference type="PROSITE" id="PS52035">
    <property type="entry name" value="PEPTIDASE_M14"/>
    <property type="match status" value="1"/>
</dbReference>
<dbReference type="EMBL" id="JAHLDG010000031">
    <property type="protein sequence ID" value="MBU3221055.1"/>
    <property type="molecule type" value="Genomic_DNA"/>
</dbReference>
<accession>A0ABS6C6D3</accession>
<dbReference type="Gene3D" id="3.40.630.10">
    <property type="entry name" value="Zn peptidases"/>
    <property type="match status" value="1"/>
</dbReference>
<dbReference type="InterPro" id="IPR000834">
    <property type="entry name" value="Peptidase_M14"/>
</dbReference>
<evidence type="ECO:0000313" key="3">
    <source>
        <dbReference type="EMBL" id="MBU3221055.1"/>
    </source>
</evidence>
<evidence type="ECO:0000313" key="4">
    <source>
        <dbReference type="Proteomes" id="UP000740830"/>
    </source>
</evidence>
<dbReference type="RefSeq" id="WP_290441215.1">
    <property type="nucleotide sequence ID" value="NZ_JAHLDG010000031.1"/>
</dbReference>
<keyword evidence="4" id="KW-1185">Reference proteome</keyword>
<dbReference type="Pfam" id="PF00246">
    <property type="entry name" value="Peptidase_M14"/>
    <property type="match status" value="1"/>
</dbReference>
<comment type="similarity">
    <text evidence="1">Belongs to the peptidase M14 family.</text>
</comment>
<name>A0ABS6C6D3_9CLOT</name>
<evidence type="ECO:0000256" key="1">
    <source>
        <dbReference type="PROSITE-ProRule" id="PRU01379"/>
    </source>
</evidence>
<proteinExistence type="inferred from homology"/>
<feature type="domain" description="Peptidase M14" evidence="2">
    <location>
        <begin position="299"/>
        <end position="496"/>
    </location>
</feature>